<dbReference type="PROSITE" id="PS51257">
    <property type="entry name" value="PROKAR_LIPOPROTEIN"/>
    <property type="match status" value="1"/>
</dbReference>
<sequence>MMKNILSKVLLLTFFVLCSCKKEELNKKPEESSTNKTAKNKESKKIFKSDFRPNQKTELGEIYENRVEFIDYNDDGDYSLMNVKEGSFIYNWERTKNNDFCRGDILSVKWKMDSIWIAGDGETLDFTEIGFEVKKIEDGKVSKFRKKYKEPLSYHHNYEERTDWFFDKIYLTVEYYIANSKMFCLIIMKTLKSNIA</sequence>
<reference evidence="2" key="1">
    <citation type="journal article" date="2019" name="Int. J. Syst. Evol. Microbiol.">
        <title>The Global Catalogue of Microorganisms (GCM) 10K type strain sequencing project: providing services to taxonomists for standard genome sequencing and annotation.</title>
        <authorList>
            <consortium name="The Broad Institute Genomics Platform"/>
            <consortium name="The Broad Institute Genome Sequencing Center for Infectious Disease"/>
            <person name="Wu L."/>
            <person name="Ma J."/>
        </authorList>
    </citation>
    <scope>NUCLEOTIDE SEQUENCE [LARGE SCALE GENOMIC DNA]</scope>
    <source>
        <strain evidence="2">JCM 18198</strain>
    </source>
</reference>
<organism evidence="1 2">
    <name type="scientific">Flavobacterium hankyongi</name>
    <dbReference type="NCBI Taxonomy" id="1176532"/>
    <lineage>
        <taxon>Bacteria</taxon>
        <taxon>Pseudomonadati</taxon>
        <taxon>Bacteroidota</taxon>
        <taxon>Flavobacteriia</taxon>
        <taxon>Flavobacteriales</taxon>
        <taxon>Flavobacteriaceae</taxon>
        <taxon>Flavobacterium</taxon>
    </lineage>
</organism>
<protein>
    <recommendedName>
        <fullName evidence="3">Lipoprotein</fullName>
    </recommendedName>
</protein>
<dbReference type="Proteomes" id="UP001500141">
    <property type="component" value="Unassembled WGS sequence"/>
</dbReference>
<evidence type="ECO:0000313" key="1">
    <source>
        <dbReference type="EMBL" id="GAA4757106.1"/>
    </source>
</evidence>
<evidence type="ECO:0000313" key="2">
    <source>
        <dbReference type="Proteomes" id="UP001500141"/>
    </source>
</evidence>
<keyword evidence="2" id="KW-1185">Reference proteome</keyword>
<gene>
    <name evidence="1" type="ORF">GCM10023230_00920</name>
</gene>
<accession>A0ABP8ZHR0</accession>
<comment type="caution">
    <text evidence="1">The sequence shown here is derived from an EMBL/GenBank/DDBJ whole genome shotgun (WGS) entry which is preliminary data.</text>
</comment>
<dbReference type="RefSeq" id="WP_264542575.1">
    <property type="nucleotide sequence ID" value="NZ_BAABIP010000005.1"/>
</dbReference>
<name>A0ABP8ZHR0_9FLAO</name>
<evidence type="ECO:0008006" key="3">
    <source>
        <dbReference type="Google" id="ProtNLM"/>
    </source>
</evidence>
<dbReference type="EMBL" id="BAABIP010000005">
    <property type="protein sequence ID" value="GAA4757106.1"/>
    <property type="molecule type" value="Genomic_DNA"/>
</dbReference>
<proteinExistence type="predicted"/>